<evidence type="ECO:0000256" key="5">
    <source>
        <dbReference type="ARBA" id="ARBA00022467"/>
    </source>
</evidence>
<keyword evidence="15" id="KW-0175">Coiled coil</keyword>
<dbReference type="GO" id="GO:0005509">
    <property type="term" value="F:calcium ion binding"/>
    <property type="evidence" value="ECO:0007669"/>
    <property type="project" value="InterPro"/>
</dbReference>
<dbReference type="PRINTS" id="PR01887">
    <property type="entry name" value="SPECTRNALPHA"/>
</dbReference>
<evidence type="ECO:0000259" key="17">
    <source>
        <dbReference type="PROSITE" id="PS50222"/>
    </source>
</evidence>
<keyword evidence="13" id="KW-0206">Cytoskeleton</keyword>
<dbReference type="FunFam" id="1.20.58.60:FF:000043">
    <property type="entry name" value="Spectrin alpha chain, non-erythrocytic 1"/>
    <property type="match status" value="1"/>
</dbReference>
<keyword evidence="18" id="KW-1185">Reference proteome</keyword>
<feature type="coiled-coil region" evidence="15">
    <location>
        <begin position="1131"/>
        <end position="1165"/>
    </location>
</feature>
<evidence type="ECO:0000256" key="2">
    <source>
        <dbReference type="ARBA" id="ARBA00004544"/>
    </source>
</evidence>
<dbReference type="CDD" id="cd11808">
    <property type="entry name" value="SH3_Alpha_Spectrin"/>
    <property type="match status" value="1"/>
</dbReference>
<feature type="domain" description="EF-hand" evidence="17">
    <location>
        <begin position="2490"/>
        <end position="2525"/>
    </location>
</feature>
<evidence type="ECO:0000256" key="12">
    <source>
        <dbReference type="ARBA" id="ARBA00023203"/>
    </source>
</evidence>
<feature type="coiled-coil region" evidence="15">
    <location>
        <begin position="516"/>
        <end position="550"/>
    </location>
</feature>
<feature type="coiled-coil region" evidence="15">
    <location>
        <begin position="2033"/>
        <end position="2060"/>
    </location>
</feature>
<dbReference type="InterPro" id="IPR002017">
    <property type="entry name" value="Spectrin_repeat"/>
</dbReference>
<dbReference type="Pfam" id="PF13499">
    <property type="entry name" value="EF-hand_7"/>
    <property type="match status" value="1"/>
</dbReference>
<feature type="domain" description="SH3" evidence="16">
    <location>
        <begin position="987"/>
        <end position="1046"/>
    </location>
</feature>
<feature type="domain" description="EF-hand" evidence="17">
    <location>
        <begin position="2528"/>
        <end position="2563"/>
    </location>
</feature>
<dbReference type="FunFam" id="2.30.30.40:FF:000036">
    <property type="entry name" value="Spectrin alpha chain, non-erythrocytic 1"/>
    <property type="match status" value="1"/>
</dbReference>
<dbReference type="CDD" id="cd00051">
    <property type="entry name" value="EFh"/>
    <property type="match status" value="1"/>
</dbReference>
<dbReference type="FunFam" id="1.20.58.60:FF:000013">
    <property type="entry name" value="Spectrin alpha chain, non-erythrocytic 1"/>
    <property type="match status" value="2"/>
</dbReference>
<dbReference type="InterPro" id="IPR036028">
    <property type="entry name" value="SH3-like_dom_sf"/>
</dbReference>
<dbReference type="PROSITE" id="PS50002">
    <property type="entry name" value="SH3"/>
    <property type="match status" value="1"/>
</dbReference>
<dbReference type="SMART" id="SM01184">
    <property type="entry name" value="efhand_Ca_insen"/>
    <property type="match status" value="1"/>
</dbReference>
<organism evidence="18 19">
    <name type="scientific">Branchiostoma floridae</name>
    <name type="common">Florida lancelet</name>
    <name type="synonym">Amphioxus</name>
    <dbReference type="NCBI Taxonomy" id="7739"/>
    <lineage>
        <taxon>Eukaryota</taxon>
        <taxon>Metazoa</taxon>
        <taxon>Chordata</taxon>
        <taxon>Cephalochordata</taxon>
        <taxon>Leptocardii</taxon>
        <taxon>Amphioxiformes</taxon>
        <taxon>Branchiostomatidae</taxon>
        <taxon>Branchiostoma</taxon>
    </lineage>
</organism>
<dbReference type="CDD" id="cd00176">
    <property type="entry name" value="SPEC"/>
    <property type="match status" value="12"/>
</dbReference>
<keyword evidence="7" id="KW-0597">Phosphoprotein</keyword>
<dbReference type="InterPro" id="IPR018247">
    <property type="entry name" value="EF_Hand_1_Ca_BS"/>
</dbReference>
<evidence type="ECO:0000256" key="13">
    <source>
        <dbReference type="ARBA" id="ARBA00023212"/>
    </source>
</evidence>
<dbReference type="InterPro" id="IPR001452">
    <property type="entry name" value="SH3_domain"/>
</dbReference>
<feature type="coiled-coil region" evidence="15">
    <location>
        <begin position="293"/>
        <end position="320"/>
    </location>
</feature>
<dbReference type="FunFam" id="1.20.58.60:FF:000035">
    <property type="entry name" value="Spectrin alpha chain, non-erythrocytic 1"/>
    <property type="match status" value="1"/>
</dbReference>
<dbReference type="FunFam" id="1.20.58.60:FF:000078">
    <property type="entry name" value="Spectrin alpha chain, non-erythrocytic 1"/>
    <property type="match status" value="1"/>
</dbReference>
<dbReference type="FunFam" id="1.10.238.10:FF:000020">
    <property type="entry name" value="spectrin alpha chain, non-erythrocytic 1"/>
    <property type="match status" value="1"/>
</dbReference>
<gene>
    <name evidence="19" type="primary">LOC118421631</name>
</gene>
<dbReference type="InterPro" id="IPR002048">
    <property type="entry name" value="EF_hand_dom"/>
</dbReference>
<feature type="domain" description="EF-hand" evidence="17">
    <location>
        <begin position="2447"/>
        <end position="2482"/>
    </location>
</feature>
<dbReference type="RefSeq" id="XP_035684922.1">
    <property type="nucleotide sequence ID" value="XM_035829029.1"/>
</dbReference>
<feature type="coiled-coil region" evidence="15">
    <location>
        <begin position="1834"/>
        <end position="1893"/>
    </location>
</feature>
<dbReference type="GO" id="GO:0042995">
    <property type="term" value="C:cell projection"/>
    <property type="evidence" value="ECO:0000318"/>
    <property type="project" value="GO_Central"/>
</dbReference>
<dbReference type="SUPFAM" id="SSF46966">
    <property type="entry name" value="Spectrin repeat"/>
    <property type="match status" value="16"/>
</dbReference>
<dbReference type="Gene3D" id="2.30.30.40">
    <property type="entry name" value="SH3 Domains"/>
    <property type="match status" value="1"/>
</dbReference>
<dbReference type="OMA" id="FQIAQEE"/>
<reference evidence="19" key="2">
    <citation type="submission" date="2025-08" db="UniProtKB">
        <authorList>
            <consortium name="RefSeq"/>
        </authorList>
    </citation>
    <scope>IDENTIFICATION</scope>
    <source>
        <strain evidence="19">S238N-H82</strain>
        <tissue evidence="19">Testes</tissue>
    </source>
</reference>
<dbReference type="FunFam" id="1.20.58.60:FF:000006">
    <property type="entry name" value="Spectrin alpha chain, non-erythrocytic 1"/>
    <property type="match status" value="2"/>
</dbReference>
<dbReference type="GO" id="GO:0030036">
    <property type="term" value="P:actin cytoskeleton organization"/>
    <property type="evidence" value="ECO:0000318"/>
    <property type="project" value="GO_Central"/>
</dbReference>
<keyword evidence="8" id="KW-0479">Metal-binding</keyword>
<feature type="coiled-coil region" evidence="15">
    <location>
        <begin position="187"/>
        <end position="221"/>
    </location>
</feature>
<dbReference type="FunFam" id="1.20.58.60:FF:000020">
    <property type="entry name" value="Spectrin alpha chain, non-erythrocytic 1"/>
    <property type="match status" value="5"/>
</dbReference>
<dbReference type="GO" id="GO:0005886">
    <property type="term" value="C:plasma membrane"/>
    <property type="evidence" value="ECO:0000318"/>
    <property type="project" value="GO_Central"/>
</dbReference>
<dbReference type="Gene3D" id="1.10.238.10">
    <property type="entry name" value="EF-hand"/>
    <property type="match status" value="2"/>
</dbReference>
<comment type="subcellular location">
    <subcellularLocation>
        <location evidence="2">Cytoplasm</location>
        <location evidence="2">Cell cortex</location>
    </subcellularLocation>
    <subcellularLocation>
        <location evidence="1">Cytoplasm</location>
        <location evidence="1">Cytoskeleton</location>
    </subcellularLocation>
</comment>
<dbReference type="Proteomes" id="UP000001554">
    <property type="component" value="Chromosome 8"/>
</dbReference>
<dbReference type="SUPFAM" id="SSF50044">
    <property type="entry name" value="SH3-domain"/>
    <property type="match status" value="1"/>
</dbReference>
<dbReference type="SMART" id="SM00326">
    <property type="entry name" value="SH3"/>
    <property type="match status" value="1"/>
</dbReference>
<dbReference type="GO" id="GO:0005516">
    <property type="term" value="F:calmodulin binding"/>
    <property type="evidence" value="ECO:0007669"/>
    <property type="project" value="UniProtKB-KW"/>
</dbReference>
<dbReference type="GO" id="GO:0030054">
    <property type="term" value="C:cell junction"/>
    <property type="evidence" value="ECO:0000318"/>
    <property type="project" value="GO_Central"/>
</dbReference>
<dbReference type="GO" id="GO:0030864">
    <property type="term" value="C:cortical actin cytoskeleton"/>
    <property type="evidence" value="ECO:0000318"/>
    <property type="project" value="GO_Central"/>
</dbReference>
<dbReference type="Pfam" id="PF00435">
    <property type="entry name" value="Spectrin"/>
    <property type="match status" value="20"/>
</dbReference>
<keyword evidence="4 14" id="KW-0728">SH3 domain</keyword>
<dbReference type="Gene3D" id="1.20.58.60">
    <property type="match status" value="18"/>
</dbReference>
<comment type="similarity">
    <text evidence="3">Belongs to the spectrin family.</text>
</comment>
<proteinExistence type="inferred from homology"/>
<dbReference type="InterPro" id="IPR014837">
    <property type="entry name" value="EF-hand_Ca_insen"/>
</dbReference>
<dbReference type="GO" id="GO:0051693">
    <property type="term" value="P:actin filament capping"/>
    <property type="evidence" value="ECO:0007669"/>
    <property type="project" value="UniProtKB-KW"/>
</dbReference>
<dbReference type="GeneID" id="118421631"/>
<keyword evidence="11" id="KW-0112">Calmodulin-binding</keyword>
<keyword evidence="9" id="KW-0677">Repeat</keyword>
<feature type="coiled-coil region" evidence="15">
    <location>
        <begin position="1728"/>
        <end position="1755"/>
    </location>
</feature>
<reference evidence="18" key="1">
    <citation type="journal article" date="2020" name="Nat. Ecol. Evol.">
        <title>Deeply conserved synteny resolves early events in vertebrate evolution.</title>
        <authorList>
            <person name="Simakov O."/>
            <person name="Marletaz F."/>
            <person name="Yue J.X."/>
            <person name="O'Connell B."/>
            <person name="Jenkins J."/>
            <person name="Brandt A."/>
            <person name="Calef R."/>
            <person name="Tung C.H."/>
            <person name="Huang T.K."/>
            <person name="Schmutz J."/>
            <person name="Satoh N."/>
            <person name="Yu J.K."/>
            <person name="Putnam N.H."/>
            <person name="Green R.E."/>
            <person name="Rokhsar D.S."/>
        </authorList>
    </citation>
    <scope>NUCLEOTIDE SEQUENCE [LARGE SCALE GENOMIC DNA]</scope>
    <source>
        <strain evidence="18">S238N-H82</strain>
    </source>
</reference>
<dbReference type="FunFam" id="1.20.58.60:FF:000017">
    <property type="entry name" value="Spectrin alpha chain, non-erythrocytic 1"/>
    <property type="match status" value="2"/>
</dbReference>
<keyword evidence="10" id="KW-0106">Calcium</keyword>
<dbReference type="PANTHER" id="PTHR11915">
    <property type="entry name" value="SPECTRIN/FILAMIN RELATED CYTOSKELETAL PROTEIN"/>
    <property type="match status" value="1"/>
</dbReference>
<dbReference type="InterPro" id="IPR018159">
    <property type="entry name" value="Spectrin/alpha-actinin"/>
</dbReference>
<evidence type="ECO:0000256" key="14">
    <source>
        <dbReference type="PROSITE-ProRule" id="PRU00192"/>
    </source>
</evidence>
<evidence type="ECO:0000256" key="4">
    <source>
        <dbReference type="ARBA" id="ARBA00022443"/>
    </source>
</evidence>
<evidence type="ECO:0000256" key="1">
    <source>
        <dbReference type="ARBA" id="ARBA00004245"/>
    </source>
</evidence>
<evidence type="ECO:0000256" key="11">
    <source>
        <dbReference type="ARBA" id="ARBA00022860"/>
    </source>
</evidence>
<dbReference type="PROSITE" id="PS50222">
    <property type="entry name" value="EF_HAND_2"/>
    <property type="match status" value="3"/>
</dbReference>
<dbReference type="SMART" id="SM00150">
    <property type="entry name" value="SPEC"/>
    <property type="match status" value="20"/>
</dbReference>
<evidence type="ECO:0000259" key="16">
    <source>
        <dbReference type="PROSITE" id="PS50002"/>
    </source>
</evidence>
<evidence type="ECO:0000256" key="3">
    <source>
        <dbReference type="ARBA" id="ARBA00006826"/>
    </source>
</evidence>
<sequence>MTDVQSQGPKVLETVEDIQARRDEVLGRYSQFKDAVAFRRQRLQDSRRYLYFKRDADELEKWIVEKLQIAAEESYKDPTNLQGKLQKHQAFEAEVQANSNAIMVLDTTGQEMISESHFRSEDIQATLDELHRLWDLLMMKLADKGVKLMQAMKLVQFLRLCDEVNYWIKDKETFASAVETGRDLEHVEVLQKQFEEFQTDLSAHEEKINDVNNTADSLVNDEHPEVEQIRNKQEEVNAAWQRLKQLSLERQEKLFGAAEIQRFNRDADETVSWINEKDSTLSSEDIGKDLPEVQALQRKHEGVERDLAALEDKMSLVLQQGTARVTTLSAEADRLQSAHPESAEDIGTKKDEVLAAWDRIKTKGEERKSRLNDSYRLQRFLADHRDLVSWCNEMRALISADELAKDVPGAEALLDKHQEHKGEIDAREDSFRTTAEAGQSLLEENHFASDEVKEKLVALANEKTSLLELWDERHVQYEQCLDLQLFYRDVEQAEAWMGKQEAFLANDDLGDSLDSVEALIKKQEDFEKSLAAQEEKINALNDFANKLIENNHYASDDVAAKRDALLTRREELLKKSAARHTVLEDSYRLQQFQRDADEVKAWINEKLKTATDESYKDPTNLQGKIQKHQAFEAELQTNQGRVDAVNQQGRDLIDADHYSKDNIEAQLEEIAALWDQLKLASENKDKKLREAQQQQQFNRGCEDVELWLTEVEGHLASEDLGKDLPSVQNLQKKHALLEADVAAHQERMDGIDIQAKQFVDEGHFDADNIKAKQEALQERYDALQEPLAARKAKLADSLRFQQLVRDIEDEEAWIREKEPVASSTNRDEVAVAGRDLIGVQNLLKKHQALQAEIAGHENRIKAVCQTGQDMIQEEHFASEDINAKVSGLEDKWQGLKDKAGQRKQDLDDSLQAQQYFADANEAESWMKEKEPIIGSVDYGKDEDSAEALLKKHEAIVSDLDAYGTSIEALREQAKACKQQEAPVEDDTGRQCVVALYDYQEKSPREVSMKKGDVLVLLNSANKDWWKVEVNDRQGFVPAAYVKKIDAAQSASRENLSGQAVNSVAARQEQIEKQYNTLQSLANDRKSNLEKSCKKFMLIREANELQNWINEKQTQAEAIAASEELGDDLEHVEELQKKFDNFSKDLKSHQNRLQEINEIARKLEDEGMIVAEEAPAVQAQVAYAVEAAPVNAAMLGAAPGAAGELQTTRTTVTTTRTAVDTQNLQADETDSKSSWKDLAFRLNVIANLNQRWAALEQLASDRSATLGSAHEVQRFHRDAEETKDWIAEKDQALNTDNYGHDLASVQALQRKHEGFERDLAALGDKVHSLDDTSQRLIQTHPEAADSISEKQSEINDAWGNLTARADARKAKLMDSQDYQRFLSDFRDLMSWINGIMTLVSSDELAKDVTGAEALLERHQDHRTEIDARAGSFQAFDNFGQQLLAKNHYASPDIEEKLATLAREREELEKAWVARRMKLDQCLELQLFNRDCEQAEAWMASREAFLQEAEGPEGSSVEAMIKKHEDFDKAINAQEEKILALQSFADQLIAADHYDAPAITDRRDEVLDRWRSLKAALIEKRSKLGESQSLQQFSRDADEIEAWISEKLQTATDESYKDPANIQSKHQKHQAFEAELAANADRVQGVIGMGQSLIDQNKCAGSEEAVSARIVSLGDQWEYLVQKSAEKSQMLKEANMLQNFNTGVKEIEYWLTEVEALVQSEDYGKDLASVSNLMKKHQLLEADITAHQDRIRDLNNQADTFISSNHYDMESIKEKKTTINTRFERLQNLASERRQRLQESLTLHQFFRDIDDEEAWIKEKKLLVSSDDYGRDLTGVQNLRKKHKRLEAELAGHEAAIQAVQNTGEGLMAQSSLGAAEIQRRCDELTANWSELKQLAANRLAQDIFPHIRFSPADIQWWCMQLYAHFTDLKNMAKDRGQKLEDSLAYQQFSANVDEEESWINEKQNLVSSEDYGDTLAAVQYFLNLSTELGAVSATMKGLQKKHEAFETDFKVHRERVDYIYSQGNKLIDEGNHRSDDIRGRIQSLESKVRSLEDSATKRKQNLDDNSAFLQFNWKADVVESWIADKEATVFSDDYGRDLSSVQTLLTKQETFDAGLQAFEKEGITTITKLKDQLVASQHAQSDAIKQRHANLIKRWEKLLADSGARKQRLLRSQEQFKQVEDLFLLFAKKASAFNSWFENAEEDLTDPVRCNSIEEIKALKDAHAAFKASLTSAEADYQQLIELDKKIKSYKVTSNPYTWFTIEAIDDTWRNLQRIIAEREAELNKEKVRQEENDKLRRQFAQHANAFHSWLQETRAYLLDGIELLGPYQKYHRLIDERGTQRAAMVEETGSLEAQLEATKASTSNLEHQLELMKQKCQEIRTHRTQLKKVEDLGANMEERLILDNRYTEHSTVGLAQQWDQLDQLGMRMCHNLEQQIQARNKVGVSEEALKEFSMMFKHFDKDKSGKLDHHEFKSCLRSLGYDLPMVEEGEPDPEFHAILDTVDPNRDGYVSLQEYMAFMISRETENVQTSEEVENAFRAIATEGKPYVTKEELYAHLTKQQADYCVKHMVLWKDSTGREVPDHYDYRDFIQKLFNSNTY</sequence>
<keyword evidence="6" id="KW-0963">Cytoplasm</keyword>
<evidence type="ECO:0000256" key="8">
    <source>
        <dbReference type="ARBA" id="ARBA00022723"/>
    </source>
</evidence>
<dbReference type="Pfam" id="PF08726">
    <property type="entry name" value="EFhand_Ca_insen"/>
    <property type="match status" value="1"/>
</dbReference>
<accession>A0A9J7LL94</accession>
<evidence type="ECO:0000256" key="9">
    <source>
        <dbReference type="ARBA" id="ARBA00022737"/>
    </source>
</evidence>
<protein>
    <submittedName>
        <fullName evidence="19">Spectrin alpha chain, non-erythrocytic 1-like isoform X28</fullName>
    </submittedName>
</protein>
<keyword evidence="5" id="KW-0117">Actin capping</keyword>
<evidence type="ECO:0000256" key="15">
    <source>
        <dbReference type="SAM" id="Coils"/>
    </source>
</evidence>
<dbReference type="GO" id="GO:0051015">
    <property type="term" value="F:actin filament binding"/>
    <property type="evidence" value="ECO:0000318"/>
    <property type="project" value="GO_Central"/>
</dbReference>
<evidence type="ECO:0000256" key="7">
    <source>
        <dbReference type="ARBA" id="ARBA00022553"/>
    </source>
</evidence>
<dbReference type="InterPro" id="IPR035825">
    <property type="entry name" value="Alpha_Spectrin_SH3"/>
</dbReference>
<evidence type="ECO:0000256" key="6">
    <source>
        <dbReference type="ARBA" id="ARBA00022490"/>
    </source>
</evidence>
<dbReference type="PROSITE" id="PS00018">
    <property type="entry name" value="EF_HAND_1"/>
    <property type="match status" value="2"/>
</dbReference>
<evidence type="ECO:0000313" key="18">
    <source>
        <dbReference type="Proteomes" id="UP000001554"/>
    </source>
</evidence>
<dbReference type="SMART" id="SM00054">
    <property type="entry name" value="EFh"/>
    <property type="match status" value="3"/>
</dbReference>
<dbReference type="OrthoDB" id="6018565at2759"/>
<dbReference type="InterPro" id="IPR011992">
    <property type="entry name" value="EF-hand-dom_pair"/>
</dbReference>
<evidence type="ECO:0000256" key="10">
    <source>
        <dbReference type="ARBA" id="ARBA00022837"/>
    </source>
</evidence>
<keyword evidence="12" id="KW-0009">Actin-binding</keyword>
<dbReference type="Pfam" id="PF00018">
    <property type="entry name" value="SH3_1"/>
    <property type="match status" value="1"/>
</dbReference>
<dbReference type="Gene3D" id="1.20.5.170">
    <property type="match status" value="1"/>
</dbReference>
<dbReference type="FunFam" id="1.20.58.60:FF:000007">
    <property type="entry name" value="Spectrin alpha chain non-erythrocytic 1"/>
    <property type="match status" value="2"/>
</dbReference>
<dbReference type="SUPFAM" id="SSF47473">
    <property type="entry name" value="EF-hand"/>
    <property type="match status" value="1"/>
</dbReference>
<dbReference type="PRINTS" id="PR00452">
    <property type="entry name" value="SH3DOMAIN"/>
</dbReference>
<name>A0A9J7LL94_BRAFL</name>
<evidence type="ECO:0000313" key="19">
    <source>
        <dbReference type="RefSeq" id="XP_035684922.1"/>
    </source>
</evidence>